<dbReference type="SUPFAM" id="SSF46785">
    <property type="entry name" value="Winged helix' DNA-binding domain"/>
    <property type="match status" value="1"/>
</dbReference>
<dbReference type="AlphaFoldDB" id="A0A918MVV9"/>
<dbReference type="EMBL" id="BMXP01000001">
    <property type="protein sequence ID" value="GGW76180.1"/>
    <property type="molecule type" value="Genomic_DNA"/>
</dbReference>
<dbReference type="Pfam" id="PF12802">
    <property type="entry name" value="MarR_2"/>
    <property type="match status" value="1"/>
</dbReference>
<feature type="domain" description="HTH marR-type" evidence="1">
    <location>
        <begin position="4"/>
        <end position="143"/>
    </location>
</feature>
<keyword evidence="3" id="KW-1185">Reference proteome</keyword>
<dbReference type="RefSeq" id="WP_189403580.1">
    <property type="nucleotide sequence ID" value="NZ_BMXP01000001.1"/>
</dbReference>
<reference evidence="2" key="2">
    <citation type="submission" date="2020-09" db="EMBL/GenBank/DDBJ databases">
        <authorList>
            <person name="Sun Q."/>
            <person name="Kim S."/>
        </authorList>
    </citation>
    <scope>NUCLEOTIDE SEQUENCE</scope>
    <source>
        <strain evidence="2">KCTC 22164</strain>
    </source>
</reference>
<dbReference type="Proteomes" id="UP000631300">
    <property type="component" value="Unassembled WGS sequence"/>
</dbReference>
<protein>
    <submittedName>
        <fullName evidence="2">MarR family transcriptional regulator</fullName>
    </submittedName>
</protein>
<proteinExistence type="predicted"/>
<dbReference type="SMART" id="SM00347">
    <property type="entry name" value="HTH_MARR"/>
    <property type="match status" value="1"/>
</dbReference>
<organism evidence="2 3">
    <name type="scientific">Alteromonas halophila</name>
    <dbReference type="NCBI Taxonomy" id="516698"/>
    <lineage>
        <taxon>Bacteria</taxon>
        <taxon>Pseudomonadati</taxon>
        <taxon>Pseudomonadota</taxon>
        <taxon>Gammaproteobacteria</taxon>
        <taxon>Alteromonadales</taxon>
        <taxon>Alteromonadaceae</taxon>
        <taxon>Alteromonas/Salinimonas group</taxon>
        <taxon>Alteromonas</taxon>
    </lineage>
</organism>
<evidence type="ECO:0000313" key="2">
    <source>
        <dbReference type="EMBL" id="GGW76180.1"/>
    </source>
</evidence>
<dbReference type="PANTHER" id="PTHR33164">
    <property type="entry name" value="TRANSCRIPTIONAL REGULATOR, MARR FAMILY"/>
    <property type="match status" value="1"/>
</dbReference>
<gene>
    <name evidence="2" type="ORF">GCM10007391_05870</name>
</gene>
<dbReference type="Gene3D" id="1.10.10.10">
    <property type="entry name" value="Winged helix-like DNA-binding domain superfamily/Winged helix DNA-binding domain"/>
    <property type="match status" value="1"/>
</dbReference>
<dbReference type="PRINTS" id="PR00598">
    <property type="entry name" value="HTHMARR"/>
</dbReference>
<reference evidence="2" key="1">
    <citation type="journal article" date="2014" name="Int. J. Syst. Evol. Microbiol.">
        <title>Complete genome sequence of Corynebacterium casei LMG S-19264T (=DSM 44701T), isolated from a smear-ripened cheese.</title>
        <authorList>
            <consortium name="US DOE Joint Genome Institute (JGI-PGF)"/>
            <person name="Walter F."/>
            <person name="Albersmeier A."/>
            <person name="Kalinowski J."/>
            <person name="Ruckert C."/>
        </authorList>
    </citation>
    <scope>NUCLEOTIDE SEQUENCE</scope>
    <source>
        <strain evidence="2">KCTC 22164</strain>
    </source>
</reference>
<evidence type="ECO:0000259" key="1">
    <source>
        <dbReference type="PROSITE" id="PS50995"/>
    </source>
</evidence>
<dbReference type="GO" id="GO:0006950">
    <property type="term" value="P:response to stress"/>
    <property type="evidence" value="ECO:0007669"/>
    <property type="project" value="TreeGrafter"/>
</dbReference>
<dbReference type="GO" id="GO:0003700">
    <property type="term" value="F:DNA-binding transcription factor activity"/>
    <property type="evidence" value="ECO:0007669"/>
    <property type="project" value="InterPro"/>
</dbReference>
<dbReference type="InterPro" id="IPR000835">
    <property type="entry name" value="HTH_MarR-typ"/>
</dbReference>
<dbReference type="PANTHER" id="PTHR33164:SF57">
    <property type="entry name" value="MARR-FAMILY TRANSCRIPTIONAL REGULATOR"/>
    <property type="match status" value="1"/>
</dbReference>
<name>A0A918MVV9_9ALTE</name>
<comment type="caution">
    <text evidence="2">The sequence shown here is derived from an EMBL/GenBank/DDBJ whole genome shotgun (WGS) entry which is preliminary data.</text>
</comment>
<accession>A0A918MVV9</accession>
<dbReference type="InterPro" id="IPR036388">
    <property type="entry name" value="WH-like_DNA-bd_sf"/>
</dbReference>
<dbReference type="PROSITE" id="PS50995">
    <property type="entry name" value="HTH_MARR_2"/>
    <property type="match status" value="1"/>
</dbReference>
<sequence length="147" mass="16518">MSDDTQLVLEQFLAFRAVRFASKLSTSVAEIYAGPHGLSRAQWRVLATLAEEDGLTAKVIARRTSMDKVSISRAVKLLKARSLIHREPTETDGRTYRLLLTGQGRALYAEIVPDAVAWQRTLLAGISDEEYQRFLHLMATLEDRLTD</sequence>
<evidence type="ECO:0000313" key="3">
    <source>
        <dbReference type="Proteomes" id="UP000631300"/>
    </source>
</evidence>
<dbReference type="InterPro" id="IPR036390">
    <property type="entry name" value="WH_DNA-bd_sf"/>
</dbReference>
<dbReference type="InterPro" id="IPR039422">
    <property type="entry name" value="MarR/SlyA-like"/>
</dbReference>